<keyword evidence="5 7" id="KW-0378">Hydrolase</keyword>
<feature type="binding site" evidence="7">
    <location>
        <position position="162"/>
    </location>
    <ligand>
        <name>Zn(2+)</name>
        <dbReference type="ChEBI" id="CHEBI:29105"/>
        <note>catalytic</note>
    </ligand>
</feature>
<evidence type="ECO:0000256" key="6">
    <source>
        <dbReference type="ARBA" id="ARBA00022833"/>
    </source>
</evidence>
<dbReference type="Proteomes" id="UP000219621">
    <property type="component" value="Unassembled WGS sequence"/>
</dbReference>
<accession>A0A286GVU2</accession>
<evidence type="ECO:0000256" key="1">
    <source>
        <dbReference type="ARBA" id="ARBA00010875"/>
    </source>
</evidence>
<comment type="cofactor">
    <cofactor evidence="7">
        <name>Zn(2+)</name>
        <dbReference type="ChEBI" id="CHEBI:29105"/>
    </cofactor>
    <text evidence="7">Binds 1 zinc ion.</text>
</comment>
<dbReference type="InterPro" id="IPR023091">
    <property type="entry name" value="MetalPrtase_cat_dom_sf_prd"/>
</dbReference>
<evidence type="ECO:0000256" key="5">
    <source>
        <dbReference type="ARBA" id="ARBA00022801"/>
    </source>
</evidence>
<dbReference type="OrthoDB" id="9807740at2"/>
<evidence type="ECO:0000256" key="8">
    <source>
        <dbReference type="SAM" id="MobiDB-lite"/>
    </source>
</evidence>
<dbReference type="AlphaFoldDB" id="A0A286GVU2"/>
<dbReference type="GO" id="GO:0006364">
    <property type="term" value="P:rRNA processing"/>
    <property type="evidence" value="ECO:0007669"/>
    <property type="project" value="UniProtKB-UniRule"/>
</dbReference>
<dbReference type="GO" id="GO:0004222">
    <property type="term" value="F:metalloendopeptidase activity"/>
    <property type="evidence" value="ECO:0007669"/>
    <property type="project" value="InterPro"/>
</dbReference>
<comment type="subcellular location">
    <subcellularLocation>
        <location evidence="7">Cytoplasm</location>
    </subcellularLocation>
</comment>
<reference evidence="10" key="1">
    <citation type="submission" date="2017-09" db="EMBL/GenBank/DDBJ databases">
        <authorList>
            <person name="Varghese N."/>
            <person name="Submissions S."/>
        </authorList>
    </citation>
    <scope>NUCLEOTIDE SEQUENCE [LARGE SCALE GENOMIC DNA]</scope>
    <source>
        <strain evidence="10">USBA 140</strain>
    </source>
</reference>
<dbReference type="PANTHER" id="PTHR46986:SF1">
    <property type="entry name" value="ENDORIBONUCLEASE YBEY, CHLOROPLASTIC"/>
    <property type="match status" value="1"/>
</dbReference>
<feature type="region of interest" description="Disordered" evidence="8">
    <location>
        <begin position="184"/>
        <end position="207"/>
    </location>
</feature>
<dbReference type="PROSITE" id="PS01306">
    <property type="entry name" value="UPF0054"/>
    <property type="match status" value="1"/>
</dbReference>
<evidence type="ECO:0000313" key="9">
    <source>
        <dbReference type="EMBL" id="SOD99199.1"/>
    </source>
</evidence>
<dbReference type="RefSeq" id="WP_097280677.1">
    <property type="nucleotide sequence ID" value="NZ_OCNJ01000008.1"/>
</dbReference>
<keyword evidence="7" id="KW-0698">rRNA processing</keyword>
<gene>
    <name evidence="7" type="primary">ybeY</name>
    <name evidence="9" type="ORF">SAMN05421508_108253</name>
</gene>
<keyword evidence="6 7" id="KW-0862">Zinc</keyword>
<dbReference type="GO" id="GO:0005737">
    <property type="term" value="C:cytoplasm"/>
    <property type="evidence" value="ECO:0007669"/>
    <property type="project" value="UniProtKB-SubCell"/>
</dbReference>
<dbReference type="Pfam" id="PF02130">
    <property type="entry name" value="YbeY"/>
    <property type="match status" value="1"/>
</dbReference>
<dbReference type="GO" id="GO:0008270">
    <property type="term" value="F:zinc ion binding"/>
    <property type="evidence" value="ECO:0007669"/>
    <property type="project" value="UniProtKB-UniRule"/>
</dbReference>
<feature type="binding site" evidence="7">
    <location>
        <position position="156"/>
    </location>
    <ligand>
        <name>Zn(2+)</name>
        <dbReference type="ChEBI" id="CHEBI:29105"/>
        <note>catalytic</note>
    </ligand>
</feature>
<dbReference type="PANTHER" id="PTHR46986">
    <property type="entry name" value="ENDORIBONUCLEASE YBEY, CHLOROPLASTIC"/>
    <property type="match status" value="1"/>
</dbReference>
<comment type="similarity">
    <text evidence="1 7">Belongs to the endoribonuclease YbeY family.</text>
</comment>
<keyword evidence="3 7" id="KW-0479">Metal-binding</keyword>
<evidence type="ECO:0000256" key="7">
    <source>
        <dbReference type="HAMAP-Rule" id="MF_00009"/>
    </source>
</evidence>
<dbReference type="SUPFAM" id="SSF55486">
    <property type="entry name" value="Metalloproteases ('zincins'), catalytic domain"/>
    <property type="match status" value="1"/>
</dbReference>
<sequence>MADRDSEDFDPTDAADFDVDGILAAPAVDVLVEAPRWAELLPDAEALVVRAAHAAYAAGAPDAFEPEPPDLTELTVVLHDDSAVRALNKQYRRKDQPTNVLSFAALEGDMPPLPEDEPVPLGDVVLALETCEREAQAAGIPFEHHVFHLVVHGVLHLLGYDHEDDGDADEMEAMETAVLAAAGIPDPYAAAGDNEEESVPPAPESER</sequence>
<organism evidence="9 10">
    <name type="scientific">Caenispirillum bisanense</name>
    <dbReference type="NCBI Taxonomy" id="414052"/>
    <lineage>
        <taxon>Bacteria</taxon>
        <taxon>Pseudomonadati</taxon>
        <taxon>Pseudomonadota</taxon>
        <taxon>Alphaproteobacteria</taxon>
        <taxon>Rhodospirillales</taxon>
        <taxon>Novispirillaceae</taxon>
        <taxon>Caenispirillum</taxon>
    </lineage>
</organism>
<keyword evidence="7" id="KW-0690">Ribosome biogenesis</keyword>
<feature type="binding site" evidence="7">
    <location>
        <position position="152"/>
    </location>
    <ligand>
        <name>Zn(2+)</name>
        <dbReference type="ChEBI" id="CHEBI:29105"/>
        <note>catalytic</note>
    </ligand>
</feature>
<evidence type="ECO:0000256" key="3">
    <source>
        <dbReference type="ARBA" id="ARBA00022723"/>
    </source>
</evidence>
<dbReference type="GO" id="GO:0004521">
    <property type="term" value="F:RNA endonuclease activity"/>
    <property type="evidence" value="ECO:0007669"/>
    <property type="project" value="UniProtKB-UniRule"/>
</dbReference>
<dbReference type="HAMAP" id="MF_00009">
    <property type="entry name" value="Endoribonucl_YbeY"/>
    <property type="match status" value="1"/>
</dbReference>
<keyword evidence="4 7" id="KW-0255">Endonuclease</keyword>
<protein>
    <recommendedName>
        <fullName evidence="7">Endoribonuclease YbeY</fullName>
        <ecNumber evidence="7">3.1.-.-</ecNumber>
    </recommendedName>
</protein>
<comment type="function">
    <text evidence="7">Single strand-specific metallo-endoribonuclease involved in late-stage 70S ribosome quality control and in maturation of the 3' terminus of the 16S rRNA.</text>
</comment>
<keyword evidence="2 7" id="KW-0540">Nuclease</keyword>
<keyword evidence="10" id="KW-1185">Reference proteome</keyword>
<dbReference type="InterPro" id="IPR020549">
    <property type="entry name" value="YbeY_CS"/>
</dbReference>
<proteinExistence type="inferred from homology"/>
<dbReference type="EC" id="3.1.-.-" evidence="7"/>
<dbReference type="Gene3D" id="3.40.390.30">
    <property type="entry name" value="Metalloproteases ('zincins'), catalytic domain"/>
    <property type="match status" value="1"/>
</dbReference>
<dbReference type="InterPro" id="IPR002036">
    <property type="entry name" value="YbeY"/>
</dbReference>
<evidence type="ECO:0000313" key="10">
    <source>
        <dbReference type="Proteomes" id="UP000219621"/>
    </source>
</evidence>
<evidence type="ECO:0000256" key="4">
    <source>
        <dbReference type="ARBA" id="ARBA00022759"/>
    </source>
</evidence>
<name>A0A286GVU2_9PROT</name>
<keyword evidence="7" id="KW-0963">Cytoplasm</keyword>
<dbReference type="NCBIfam" id="TIGR00043">
    <property type="entry name" value="rRNA maturation RNase YbeY"/>
    <property type="match status" value="1"/>
</dbReference>
<dbReference type="EMBL" id="OCNJ01000008">
    <property type="protein sequence ID" value="SOD99199.1"/>
    <property type="molecule type" value="Genomic_DNA"/>
</dbReference>
<evidence type="ECO:0000256" key="2">
    <source>
        <dbReference type="ARBA" id="ARBA00022722"/>
    </source>
</evidence>